<dbReference type="PIRSF" id="PIRSF016013">
    <property type="entry name" value="AtER_Rer1p"/>
    <property type="match status" value="1"/>
</dbReference>
<dbReference type="GO" id="GO:0006621">
    <property type="term" value="P:protein retention in ER lumen"/>
    <property type="evidence" value="ECO:0007669"/>
    <property type="project" value="TreeGrafter"/>
</dbReference>
<dbReference type="PANTHER" id="PTHR10743">
    <property type="entry name" value="PROTEIN RER1"/>
    <property type="match status" value="1"/>
</dbReference>
<accession>A0AAU9JFJ5</accession>
<comment type="subcellular location">
    <subcellularLocation>
        <location evidence="1">Membrane</location>
        <topology evidence="1">Multi-pass membrane protein</topology>
    </subcellularLocation>
</comment>
<sequence>MEESGFKERLRIYIQTYVDRITPHMKKRWLITSILLFFFFQRVISLKGYYVIAYCLSIYILNLFLRFLTPIMSDMEDEESDNPVLPMRESNEFKPFLRKLNEFSFWKNTFIGTVISVYCTFIESLDIEVFWPVLVVYFIILFVATMRRQIAHMYKHGYIPFDFGKTTYQSGKLRGRED</sequence>
<dbReference type="GO" id="GO:0000139">
    <property type="term" value="C:Golgi membrane"/>
    <property type="evidence" value="ECO:0007669"/>
    <property type="project" value="TreeGrafter"/>
</dbReference>
<evidence type="ECO:0000313" key="8">
    <source>
        <dbReference type="EMBL" id="CAG9319542.1"/>
    </source>
</evidence>
<proteinExistence type="inferred from homology"/>
<dbReference type="GO" id="GO:0006890">
    <property type="term" value="P:retrograde vesicle-mediated transport, Golgi to endoplasmic reticulum"/>
    <property type="evidence" value="ECO:0007669"/>
    <property type="project" value="TreeGrafter"/>
</dbReference>
<dbReference type="InterPro" id="IPR004932">
    <property type="entry name" value="Rer1"/>
</dbReference>
<dbReference type="PANTHER" id="PTHR10743:SF0">
    <property type="entry name" value="PROTEIN RER1"/>
    <property type="match status" value="1"/>
</dbReference>
<evidence type="ECO:0000256" key="3">
    <source>
        <dbReference type="ARBA" id="ARBA00022692"/>
    </source>
</evidence>
<keyword evidence="9" id="KW-1185">Reference proteome</keyword>
<feature type="transmembrane region" description="Helical" evidence="7">
    <location>
        <begin position="51"/>
        <end position="68"/>
    </location>
</feature>
<keyword evidence="3 7" id="KW-0812">Transmembrane</keyword>
<reference evidence="8" key="1">
    <citation type="submission" date="2021-09" db="EMBL/GenBank/DDBJ databases">
        <authorList>
            <consortium name="AG Swart"/>
            <person name="Singh M."/>
            <person name="Singh A."/>
            <person name="Seah K."/>
            <person name="Emmerich C."/>
        </authorList>
    </citation>
    <scope>NUCLEOTIDE SEQUENCE</scope>
    <source>
        <strain evidence="8">ATCC30299</strain>
    </source>
</reference>
<comment type="caution">
    <text evidence="8">The sequence shown here is derived from an EMBL/GenBank/DDBJ whole genome shotgun (WGS) entry which is preliminary data.</text>
</comment>
<name>A0AAU9JFJ5_9CILI</name>
<comment type="function">
    <text evidence="6">Involved in the retrieval of endoplasmic reticulum membrane proteins from the early Golgi compartment.</text>
</comment>
<feature type="transmembrane region" description="Helical" evidence="7">
    <location>
        <begin position="105"/>
        <end position="123"/>
    </location>
</feature>
<dbReference type="Pfam" id="PF03248">
    <property type="entry name" value="Rer1"/>
    <property type="match status" value="1"/>
</dbReference>
<dbReference type="GO" id="GO:0005783">
    <property type="term" value="C:endoplasmic reticulum"/>
    <property type="evidence" value="ECO:0007669"/>
    <property type="project" value="GOC"/>
</dbReference>
<evidence type="ECO:0000256" key="1">
    <source>
        <dbReference type="ARBA" id="ARBA00004141"/>
    </source>
</evidence>
<keyword evidence="5 6" id="KW-0472">Membrane</keyword>
<evidence type="ECO:0000313" key="9">
    <source>
        <dbReference type="Proteomes" id="UP001162131"/>
    </source>
</evidence>
<evidence type="ECO:0000256" key="5">
    <source>
        <dbReference type="ARBA" id="ARBA00023136"/>
    </source>
</evidence>
<protein>
    <recommendedName>
        <fullName evidence="6">Protein RER1</fullName>
    </recommendedName>
</protein>
<evidence type="ECO:0000256" key="2">
    <source>
        <dbReference type="ARBA" id="ARBA00006070"/>
    </source>
</evidence>
<dbReference type="AlphaFoldDB" id="A0AAU9JFJ5"/>
<gene>
    <name evidence="8" type="ORF">BSTOLATCC_MIC24093</name>
</gene>
<comment type="similarity">
    <text evidence="2 6">Belongs to the RER1 family.</text>
</comment>
<dbReference type="Proteomes" id="UP001162131">
    <property type="component" value="Unassembled WGS sequence"/>
</dbReference>
<organism evidence="8 9">
    <name type="scientific">Blepharisma stoltei</name>
    <dbReference type="NCBI Taxonomy" id="1481888"/>
    <lineage>
        <taxon>Eukaryota</taxon>
        <taxon>Sar</taxon>
        <taxon>Alveolata</taxon>
        <taxon>Ciliophora</taxon>
        <taxon>Postciliodesmatophora</taxon>
        <taxon>Heterotrichea</taxon>
        <taxon>Heterotrichida</taxon>
        <taxon>Blepharismidae</taxon>
        <taxon>Blepharisma</taxon>
    </lineage>
</organism>
<feature type="transmembrane region" description="Helical" evidence="7">
    <location>
        <begin position="129"/>
        <end position="146"/>
    </location>
</feature>
<evidence type="ECO:0000256" key="4">
    <source>
        <dbReference type="ARBA" id="ARBA00022989"/>
    </source>
</evidence>
<keyword evidence="4 7" id="KW-1133">Transmembrane helix</keyword>
<dbReference type="EMBL" id="CAJZBQ010000023">
    <property type="protein sequence ID" value="CAG9319542.1"/>
    <property type="molecule type" value="Genomic_DNA"/>
</dbReference>
<evidence type="ECO:0000256" key="7">
    <source>
        <dbReference type="SAM" id="Phobius"/>
    </source>
</evidence>
<evidence type="ECO:0000256" key="6">
    <source>
        <dbReference type="PIRNR" id="PIRNR016013"/>
    </source>
</evidence>